<proteinExistence type="predicted"/>
<protein>
    <submittedName>
        <fullName evidence="1">Uncharacterized protein</fullName>
    </submittedName>
</protein>
<name>A0AAD4XYE6_9MAGN</name>
<evidence type="ECO:0000313" key="1">
    <source>
        <dbReference type="EMBL" id="KAI3959309.1"/>
    </source>
</evidence>
<evidence type="ECO:0000313" key="2">
    <source>
        <dbReference type="Proteomes" id="UP001202328"/>
    </source>
</evidence>
<organism evidence="1 2">
    <name type="scientific">Papaver atlanticum</name>
    <dbReference type="NCBI Taxonomy" id="357466"/>
    <lineage>
        <taxon>Eukaryota</taxon>
        <taxon>Viridiplantae</taxon>
        <taxon>Streptophyta</taxon>
        <taxon>Embryophyta</taxon>
        <taxon>Tracheophyta</taxon>
        <taxon>Spermatophyta</taxon>
        <taxon>Magnoliopsida</taxon>
        <taxon>Ranunculales</taxon>
        <taxon>Papaveraceae</taxon>
        <taxon>Papaveroideae</taxon>
        <taxon>Papaver</taxon>
    </lineage>
</organism>
<sequence>REGKQLDAEDDDKTMDKKKMQDLRKAVEVECEVERRVSVKHIAFLTSMLEKLESLSI</sequence>
<accession>A0AAD4XYE6</accession>
<gene>
    <name evidence="1" type="ORF">MKW98_018899</name>
</gene>
<comment type="caution">
    <text evidence="1">The sequence shown here is derived from an EMBL/GenBank/DDBJ whole genome shotgun (WGS) entry which is preliminary data.</text>
</comment>
<dbReference type="Proteomes" id="UP001202328">
    <property type="component" value="Unassembled WGS sequence"/>
</dbReference>
<dbReference type="EMBL" id="JAJJMB010001069">
    <property type="protein sequence ID" value="KAI3959309.1"/>
    <property type="molecule type" value="Genomic_DNA"/>
</dbReference>
<dbReference type="AlphaFoldDB" id="A0AAD4XYE6"/>
<keyword evidence="2" id="KW-1185">Reference proteome</keyword>
<feature type="non-terminal residue" evidence="1">
    <location>
        <position position="1"/>
    </location>
</feature>
<reference evidence="1" key="1">
    <citation type="submission" date="2022-04" db="EMBL/GenBank/DDBJ databases">
        <title>A functionally conserved STORR gene fusion in Papaver species that diverged 16.8 million years ago.</title>
        <authorList>
            <person name="Catania T."/>
        </authorList>
    </citation>
    <scope>NUCLEOTIDE SEQUENCE</scope>
    <source>
        <strain evidence="1">S-188037</strain>
    </source>
</reference>